<protein>
    <submittedName>
        <fullName evidence="2">Type I secretion target repeat protein</fullName>
    </submittedName>
</protein>
<dbReference type="AlphaFoldDB" id="A0A0J9GWD6"/>
<dbReference type="EMBL" id="LFTY01000002">
    <property type="protein sequence ID" value="KMW57863.1"/>
    <property type="molecule type" value="Genomic_DNA"/>
</dbReference>
<keyword evidence="3" id="KW-1185">Reference proteome</keyword>
<evidence type="ECO:0000313" key="2">
    <source>
        <dbReference type="EMBL" id="KMW57863.1"/>
    </source>
</evidence>
<dbReference type="InterPro" id="IPR036844">
    <property type="entry name" value="Hint_dom_sf"/>
</dbReference>
<dbReference type="STRING" id="1675527.AIOL_002831"/>
<dbReference type="Pfam" id="PF13403">
    <property type="entry name" value="Hint_2"/>
    <property type="match status" value="1"/>
</dbReference>
<dbReference type="Proteomes" id="UP000037178">
    <property type="component" value="Unassembled WGS sequence"/>
</dbReference>
<evidence type="ECO:0000259" key="1">
    <source>
        <dbReference type="Pfam" id="PF13403"/>
    </source>
</evidence>
<reference evidence="2 3" key="1">
    <citation type="submission" date="2015-06" db="EMBL/GenBank/DDBJ databases">
        <title>Draft genome sequence of an Alphaproteobacteria species associated to the Mediterranean sponge Oscarella lobularis.</title>
        <authorList>
            <person name="Jourda C."/>
            <person name="Santini S."/>
            <person name="Claverie J.-M."/>
        </authorList>
    </citation>
    <scope>NUCLEOTIDE SEQUENCE [LARGE SCALE GENOMIC DNA]</scope>
    <source>
        <strain evidence="2">IGS</strain>
    </source>
</reference>
<gene>
    <name evidence="2" type="ORF">AIOL_002831</name>
</gene>
<proteinExistence type="predicted"/>
<feature type="domain" description="Hedgehog/Intein (Hint)" evidence="1">
    <location>
        <begin position="134"/>
        <end position="280"/>
    </location>
</feature>
<organism evidence="2 3">
    <name type="scientific">Candidatus Rhodobacter oscarellae</name>
    <dbReference type="NCBI Taxonomy" id="1675527"/>
    <lineage>
        <taxon>Bacteria</taxon>
        <taxon>Pseudomonadati</taxon>
        <taxon>Pseudomonadota</taxon>
        <taxon>Alphaproteobacteria</taxon>
        <taxon>Rhodobacterales</taxon>
        <taxon>Rhodobacter group</taxon>
        <taxon>Rhodobacter</taxon>
    </lineage>
</organism>
<dbReference type="SUPFAM" id="SSF51294">
    <property type="entry name" value="Hedgehog/intein (Hint) domain"/>
    <property type="match status" value="1"/>
</dbReference>
<accession>A0A0J9GWD6</accession>
<sequence>MPNEDGTFLSNLNPDDTLIWLGGGGSQIVNINDPTDADWDEAEGDQVLDAGVTFGGTTYAAGTPLTPNYTITFEDGEGVTYVMSGVIFSNNLNPSTTQAVVWQGNIPPPGTELTVISESNPTRANALDYTTFVTCFESGVPIDTEFGPIPAGEVEIGMRLPTVDGALREVLWTSQRRVCRQMLETFPRMQPVLIPAGSLGPGVPLRSLLLSPDHRVMLNSRIALRRFGTPNVMVAARFLVGLPGIRHVIPEHSVEYVHFLLAEHSAISACGLQSESLYLGKMTLRSLSPMKRRALTKATERHGLEWATSRFRFLKRREAEALIATHTKNGRPLVEPAASGLDLKVA</sequence>
<dbReference type="PATRIC" id="fig|1675527.3.peg.2964"/>
<comment type="caution">
    <text evidence="2">The sequence shown here is derived from an EMBL/GenBank/DDBJ whole genome shotgun (WGS) entry which is preliminary data.</text>
</comment>
<dbReference type="InterPro" id="IPR028992">
    <property type="entry name" value="Hedgehog/Intein_dom"/>
</dbReference>
<evidence type="ECO:0000313" key="3">
    <source>
        <dbReference type="Proteomes" id="UP000037178"/>
    </source>
</evidence>
<name>A0A0J9GWD6_9RHOB</name>